<gene>
    <name evidence="3" type="ORF">MKW98_004388</name>
</gene>
<accession>A0AAD4XJ94</accession>
<evidence type="ECO:0000313" key="3">
    <source>
        <dbReference type="EMBL" id="KAI3915947.1"/>
    </source>
</evidence>
<feature type="compositionally biased region" description="Basic and acidic residues" evidence="1">
    <location>
        <begin position="201"/>
        <end position="215"/>
    </location>
</feature>
<feature type="compositionally biased region" description="Polar residues" evidence="1">
    <location>
        <begin position="184"/>
        <end position="195"/>
    </location>
</feature>
<feature type="domain" description="PWWP" evidence="2">
    <location>
        <begin position="38"/>
        <end position="101"/>
    </location>
</feature>
<evidence type="ECO:0000313" key="4">
    <source>
        <dbReference type="Proteomes" id="UP001202328"/>
    </source>
</evidence>
<feature type="region of interest" description="Disordered" evidence="1">
    <location>
        <begin position="1"/>
        <end position="20"/>
    </location>
</feature>
<feature type="compositionally biased region" description="Basic and acidic residues" evidence="1">
    <location>
        <begin position="135"/>
        <end position="162"/>
    </location>
</feature>
<dbReference type="EMBL" id="JAJJMB010009125">
    <property type="protein sequence ID" value="KAI3915947.1"/>
    <property type="molecule type" value="Genomic_DNA"/>
</dbReference>
<dbReference type="Gene3D" id="2.30.30.140">
    <property type="match status" value="1"/>
</dbReference>
<organism evidence="3 4">
    <name type="scientific">Papaver atlanticum</name>
    <dbReference type="NCBI Taxonomy" id="357466"/>
    <lineage>
        <taxon>Eukaryota</taxon>
        <taxon>Viridiplantae</taxon>
        <taxon>Streptophyta</taxon>
        <taxon>Embryophyta</taxon>
        <taxon>Tracheophyta</taxon>
        <taxon>Spermatophyta</taxon>
        <taxon>Magnoliopsida</taxon>
        <taxon>Ranunculales</taxon>
        <taxon>Papaveraceae</taxon>
        <taxon>Papaveroideae</taxon>
        <taxon>Papaver</taxon>
    </lineage>
</organism>
<name>A0AAD4XJ94_9MAGN</name>
<comment type="caution">
    <text evidence="3">The sequence shown here is derived from an EMBL/GenBank/DDBJ whole genome shotgun (WGS) entry which is preliminary data.</text>
</comment>
<protein>
    <recommendedName>
        <fullName evidence="2">PWWP domain-containing protein</fullName>
    </recommendedName>
</protein>
<dbReference type="Proteomes" id="UP001202328">
    <property type="component" value="Unassembled WGS sequence"/>
</dbReference>
<proteinExistence type="predicted"/>
<evidence type="ECO:0000259" key="2">
    <source>
        <dbReference type="PROSITE" id="PS50812"/>
    </source>
</evidence>
<dbReference type="InterPro" id="IPR000313">
    <property type="entry name" value="PWWP_dom"/>
</dbReference>
<sequence>MRTDGVSKTTNHFKKDARQETELEVNEGSGLLGKELKLGEVIWVKTNPSSWWPGQIVDAFTVSGTRIPKKRDAGEILVRLYGTYTYLYWNPKKYRGELMEALKQNDGSSTKMFQKALQQEIVYTRSSSLKRKYSDHKEKAKDGDLKDKKLKQNKDDDIHKQDNSSTAPKVSNRKLRTRKDKGQSGKQDGASSAQRDLSLGTRKEISKNEIPKQDGFRVGTRVLRPRKAQDLPLKLEDVRRTKTKANSGNLSSGGTKKQTPKPDISRQKVEKKGQKADEEFADKKEEEESEKELSENSPNLSSRRVRVMQSLGFAAPSESPFKPKRLALN</sequence>
<reference evidence="3" key="1">
    <citation type="submission" date="2022-04" db="EMBL/GenBank/DDBJ databases">
        <title>A functionally conserved STORR gene fusion in Papaver species that diverged 16.8 million years ago.</title>
        <authorList>
            <person name="Catania T."/>
        </authorList>
    </citation>
    <scope>NUCLEOTIDE SEQUENCE</scope>
    <source>
        <strain evidence="3">S-188037</strain>
    </source>
</reference>
<feature type="compositionally biased region" description="Polar residues" evidence="1">
    <location>
        <begin position="244"/>
        <end position="257"/>
    </location>
</feature>
<dbReference type="AlphaFoldDB" id="A0AAD4XJ94"/>
<dbReference type="Pfam" id="PF00855">
    <property type="entry name" value="PWWP"/>
    <property type="match status" value="1"/>
</dbReference>
<dbReference type="SUPFAM" id="SSF63748">
    <property type="entry name" value="Tudor/PWWP/MBT"/>
    <property type="match status" value="1"/>
</dbReference>
<feature type="compositionally biased region" description="Polar residues" evidence="1">
    <location>
        <begin position="1"/>
        <end position="10"/>
    </location>
</feature>
<keyword evidence="4" id="KW-1185">Reference proteome</keyword>
<feature type="region of interest" description="Disordered" evidence="1">
    <location>
        <begin position="132"/>
        <end position="304"/>
    </location>
</feature>
<feature type="compositionally biased region" description="Basic and acidic residues" evidence="1">
    <location>
        <begin position="263"/>
        <end position="294"/>
    </location>
</feature>
<feature type="compositionally biased region" description="Basic and acidic residues" evidence="1">
    <location>
        <begin position="227"/>
        <end position="240"/>
    </location>
</feature>
<evidence type="ECO:0000256" key="1">
    <source>
        <dbReference type="SAM" id="MobiDB-lite"/>
    </source>
</evidence>
<dbReference type="PROSITE" id="PS50812">
    <property type="entry name" value="PWWP"/>
    <property type="match status" value="1"/>
</dbReference>